<evidence type="ECO:0000313" key="2">
    <source>
        <dbReference type="EMBL" id="KAG5458010.1"/>
    </source>
</evidence>
<sequence>MSRSPFWSQFGTGEKVRSGIHRSPQRCQRAGVARAERGSGRIKWEELRRASCGATADPRLDELGNGGDSKPGQTRPLHFLRHDHHRDGCKSFRWAIAEGVA</sequence>
<dbReference type="AlphaFoldDB" id="A0A8H7ZRS1"/>
<feature type="compositionally biased region" description="Polar residues" evidence="1">
    <location>
        <begin position="1"/>
        <end position="11"/>
    </location>
</feature>
<feature type="region of interest" description="Disordered" evidence="1">
    <location>
        <begin position="1"/>
        <end position="38"/>
    </location>
</feature>
<protein>
    <submittedName>
        <fullName evidence="2">Uncharacterized protein</fullName>
    </submittedName>
</protein>
<proteinExistence type="predicted"/>
<gene>
    <name evidence="2" type="ORF">BJ554DRAFT_1855</name>
</gene>
<dbReference type="Proteomes" id="UP000673691">
    <property type="component" value="Unassembled WGS sequence"/>
</dbReference>
<accession>A0A8H7ZRS1</accession>
<organism evidence="2 3">
    <name type="scientific">Olpidium bornovanus</name>
    <dbReference type="NCBI Taxonomy" id="278681"/>
    <lineage>
        <taxon>Eukaryota</taxon>
        <taxon>Fungi</taxon>
        <taxon>Fungi incertae sedis</taxon>
        <taxon>Olpidiomycota</taxon>
        <taxon>Olpidiomycotina</taxon>
        <taxon>Olpidiomycetes</taxon>
        <taxon>Olpidiales</taxon>
        <taxon>Olpidiaceae</taxon>
        <taxon>Olpidium</taxon>
    </lineage>
</organism>
<keyword evidence="3" id="KW-1185">Reference proteome</keyword>
<dbReference type="EMBL" id="JAEFCI010009122">
    <property type="protein sequence ID" value="KAG5458010.1"/>
    <property type="molecule type" value="Genomic_DNA"/>
</dbReference>
<reference evidence="2 3" key="1">
    <citation type="journal article" name="Sci. Rep.">
        <title>Genome-scale phylogenetic analyses confirm Olpidium as the closest living zoosporic fungus to the non-flagellated, terrestrial fungi.</title>
        <authorList>
            <person name="Chang Y."/>
            <person name="Rochon D."/>
            <person name="Sekimoto S."/>
            <person name="Wang Y."/>
            <person name="Chovatia M."/>
            <person name="Sandor L."/>
            <person name="Salamov A."/>
            <person name="Grigoriev I.V."/>
            <person name="Stajich J.E."/>
            <person name="Spatafora J.W."/>
        </authorList>
    </citation>
    <scope>NUCLEOTIDE SEQUENCE [LARGE SCALE GENOMIC DNA]</scope>
    <source>
        <strain evidence="2">S191</strain>
    </source>
</reference>
<feature type="region of interest" description="Disordered" evidence="1">
    <location>
        <begin position="55"/>
        <end position="75"/>
    </location>
</feature>
<comment type="caution">
    <text evidence="2">The sequence shown here is derived from an EMBL/GenBank/DDBJ whole genome shotgun (WGS) entry which is preliminary data.</text>
</comment>
<evidence type="ECO:0000256" key="1">
    <source>
        <dbReference type="SAM" id="MobiDB-lite"/>
    </source>
</evidence>
<evidence type="ECO:0000313" key="3">
    <source>
        <dbReference type="Proteomes" id="UP000673691"/>
    </source>
</evidence>
<name>A0A8H7ZRS1_9FUNG</name>